<accession>A0A1E4T5R6</accession>
<dbReference type="PANTHER" id="PTHR21711">
    <property type="entry name" value="MITOCHONDRIAL INNER MEMBRANE PROTEASE"/>
    <property type="match status" value="1"/>
</dbReference>
<comment type="function">
    <text evidence="8">Has a dual role in the assembly of mitochondrial ATPase.</text>
</comment>
<proteinExistence type="inferred from homology"/>
<organism evidence="10 11">
    <name type="scientific">[Candida] arabinofermentans NRRL YB-2248</name>
    <dbReference type="NCBI Taxonomy" id="983967"/>
    <lineage>
        <taxon>Eukaryota</taxon>
        <taxon>Fungi</taxon>
        <taxon>Dikarya</taxon>
        <taxon>Ascomycota</taxon>
        <taxon>Saccharomycotina</taxon>
        <taxon>Pichiomycetes</taxon>
        <taxon>Pichiales</taxon>
        <taxon>Pichiaceae</taxon>
        <taxon>Ogataea</taxon>
        <taxon>Ogataea/Candida clade</taxon>
    </lineage>
</organism>
<sequence length="237" mass="27369">MTQGTPPPPTNKVEALSPSDSNSGFKWWTKTLQYKTGLGMSQDDKNQYETILKLKKDKENCKSCVEHRDWMMKYSPMVIFMLDQINKSNGYVSKNKISCNICDTPKYGGFHPEFGIELCANYINGDKWILNDTLSHELIHWYDNTRFNVDWTDLKHHACSEIRAASLSGECAIMTEFSRQMGMMRFAKGHQTCVKRKAVLSVIGHPKCKDKQHAESVVNEVFRSCFNDTRPFEMIYR</sequence>
<dbReference type="GO" id="GO:0004222">
    <property type="term" value="F:metalloendopeptidase activity"/>
    <property type="evidence" value="ECO:0007669"/>
    <property type="project" value="InterPro"/>
</dbReference>
<keyword evidence="11" id="KW-1185">Reference proteome</keyword>
<evidence type="ECO:0000256" key="7">
    <source>
        <dbReference type="ARBA" id="ARBA00023049"/>
    </source>
</evidence>
<dbReference type="STRING" id="983967.A0A1E4T5R6"/>
<comment type="similarity">
    <text evidence="2 8">Belongs to the peptidase M76 family.</text>
</comment>
<feature type="compositionally biased region" description="Pro residues" evidence="9">
    <location>
        <begin position="1"/>
        <end position="10"/>
    </location>
</feature>
<evidence type="ECO:0000313" key="11">
    <source>
        <dbReference type="Proteomes" id="UP000094801"/>
    </source>
</evidence>
<name>A0A1E4T5R6_9ASCO</name>
<dbReference type="InterPro" id="IPR019165">
    <property type="entry name" value="Peptidase_M76_ATP23"/>
</dbReference>
<keyword evidence="7 8" id="KW-0482">Metalloprotease</keyword>
<keyword evidence="5 8" id="KW-0479">Metal-binding</keyword>
<keyword evidence="4 8" id="KW-0645">Protease</keyword>
<dbReference type="GO" id="GO:0046872">
    <property type="term" value="F:metal ion binding"/>
    <property type="evidence" value="ECO:0007669"/>
    <property type="project" value="UniProtKB-KW"/>
</dbReference>
<feature type="region of interest" description="Disordered" evidence="9">
    <location>
        <begin position="1"/>
        <end position="21"/>
    </location>
</feature>
<gene>
    <name evidence="10" type="ORF">CANARDRAFT_194724</name>
</gene>
<dbReference type="GO" id="GO:0034982">
    <property type="term" value="P:mitochondrial protein processing"/>
    <property type="evidence" value="ECO:0007669"/>
    <property type="project" value="TreeGrafter"/>
</dbReference>
<dbReference type="OrthoDB" id="285308at2759"/>
<dbReference type="PANTHER" id="PTHR21711:SF0">
    <property type="entry name" value="MITOCHONDRIAL INNER MEMBRANE PROTEASE ATP23 HOMOLOG"/>
    <property type="match status" value="1"/>
</dbReference>
<keyword evidence="8" id="KW-0472">Membrane</keyword>
<evidence type="ECO:0000256" key="8">
    <source>
        <dbReference type="RuleBase" id="RU364057"/>
    </source>
</evidence>
<reference evidence="11" key="1">
    <citation type="submission" date="2016-04" db="EMBL/GenBank/DDBJ databases">
        <title>Comparative genomics of biotechnologically important yeasts.</title>
        <authorList>
            <consortium name="DOE Joint Genome Institute"/>
            <person name="Riley R."/>
            <person name="Haridas S."/>
            <person name="Wolfe K.H."/>
            <person name="Lopes M.R."/>
            <person name="Hittinger C.T."/>
            <person name="Goker M."/>
            <person name="Salamov A."/>
            <person name="Wisecaver J."/>
            <person name="Long T.M."/>
            <person name="Aerts A.L."/>
            <person name="Barry K."/>
            <person name="Choi C."/>
            <person name="Clum A."/>
            <person name="Coughlan A.Y."/>
            <person name="Deshpande S."/>
            <person name="Douglass A.P."/>
            <person name="Hanson S.J."/>
            <person name="Klenk H.-P."/>
            <person name="Labutti K."/>
            <person name="Lapidus A."/>
            <person name="Lindquist E."/>
            <person name="Lipzen A."/>
            <person name="Meier-Kolthoff J.P."/>
            <person name="Ohm R.A."/>
            <person name="Otillar R.P."/>
            <person name="Pangilinan J."/>
            <person name="Peng Y."/>
            <person name="Rokas A."/>
            <person name="Rosa C.A."/>
            <person name="Scheuner C."/>
            <person name="Sibirny A.A."/>
            <person name="Slot J.C."/>
            <person name="Stielow J.B."/>
            <person name="Sun H."/>
            <person name="Kurtzman C.P."/>
            <person name="Blackwell M."/>
            <person name="Grigoriev I.V."/>
            <person name="Jeffries T.W."/>
        </authorList>
    </citation>
    <scope>NUCLEOTIDE SEQUENCE [LARGE SCALE GENOMIC DNA]</scope>
    <source>
        <strain evidence="11">NRRL YB-2248</strain>
    </source>
</reference>
<evidence type="ECO:0000256" key="1">
    <source>
        <dbReference type="ARBA" id="ARBA00004137"/>
    </source>
</evidence>
<keyword evidence="6 8" id="KW-0378">Hydrolase</keyword>
<evidence type="ECO:0000256" key="6">
    <source>
        <dbReference type="ARBA" id="ARBA00022801"/>
    </source>
</evidence>
<evidence type="ECO:0000256" key="4">
    <source>
        <dbReference type="ARBA" id="ARBA00022670"/>
    </source>
</evidence>
<dbReference type="EMBL" id="KV453848">
    <property type="protein sequence ID" value="ODV87104.1"/>
    <property type="molecule type" value="Genomic_DNA"/>
</dbReference>
<dbReference type="Proteomes" id="UP000094801">
    <property type="component" value="Unassembled WGS sequence"/>
</dbReference>
<dbReference type="AlphaFoldDB" id="A0A1E4T5R6"/>
<protein>
    <recommendedName>
        <fullName evidence="3 8">Mitochondrial inner membrane protease ATP23</fullName>
        <ecNumber evidence="8">3.4.24.-</ecNumber>
    </recommendedName>
</protein>
<keyword evidence="8" id="KW-0999">Mitochondrion inner membrane</keyword>
<dbReference type="GO" id="GO:0005743">
    <property type="term" value="C:mitochondrial inner membrane"/>
    <property type="evidence" value="ECO:0007669"/>
    <property type="project" value="UniProtKB-SubCell"/>
</dbReference>
<dbReference type="EC" id="3.4.24.-" evidence="8"/>
<comment type="subcellular location">
    <subcellularLocation>
        <location evidence="1 8">Mitochondrion inner membrane</location>
        <topology evidence="1 8">Peripheral membrane protein</topology>
        <orientation evidence="1 8">Intermembrane side</orientation>
    </subcellularLocation>
</comment>
<evidence type="ECO:0000256" key="9">
    <source>
        <dbReference type="SAM" id="MobiDB-lite"/>
    </source>
</evidence>
<dbReference type="Pfam" id="PF09768">
    <property type="entry name" value="Peptidase_M76"/>
    <property type="match status" value="1"/>
</dbReference>
<evidence type="ECO:0000313" key="10">
    <source>
        <dbReference type="EMBL" id="ODV87104.1"/>
    </source>
</evidence>
<keyword evidence="8" id="KW-0496">Mitochondrion</keyword>
<evidence type="ECO:0000256" key="5">
    <source>
        <dbReference type="ARBA" id="ARBA00022723"/>
    </source>
</evidence>
<evidence type="ECO:0000256" key="3">
    <source>
        <dbReference type="ARBA" id="ARBA00014615"/>
    </source>
</evidence>
<dbReference type="GO" id="GO:0033615">
    <property type="term" value="P:mitochondrial proton-transporting ATP synthase complex assembly"/>
    <property type="evidence" value="ECO:0007669"/>
    <property type="project" value="TreeGrafter"/>
</dbReference>
<evidence type="ECO:0000256" key="2">
    <source>
        <dbReference type="ARBA" id="ARBA00009915"/>
    </source>
</evidence>